<dbReference type="RefSeq" id="WP_036434770.1">
    <property type="nucleotide sequence ID" value="NZ_LR215039.1"/>
</dbReference>
<dbReference type="KEGG" id="mcou:NCTC10179_00476"/>
<evidence type="ECO:0000256" key="1">
    <source>
        <dbReference type="SAM" id="Phobius"/>
    </source>
</evidence>
<name>A0A449B6R5_9BACT</name>
<gene>
    <name evidence="2" type="ORF">NCTC10179_00476</name>
</gene>
<dbReference type="Proteomes" id="UP000289497">
    <property type="component" value="Chromosome"/>
</dbReference>
<dbReference type="AlphaFoldDB" id="A0A449B6R5"/>
<accession>A0A449B6R5</accession>
<feature type="transmembrane region" description="Helical" evidence="1">
    <location>
        <begin position="6"/>
        <end position="26"/>
    </location>
</feature>
<evidence type="ECO:0000313" key="3">
    <source>
        <dbReference type="Proteomes" id="UP000289497"/>
    </source>
</evidence>
<evidence type="ECO:0000313" key="2">
    <source>
        <dbReference type="EMBL" id="VEU76301.1"/>
    </source>
</evidence>
<organism evidence="2 3">
    <name type="scientific">Mycoplasmopsis columboralis</name>
    <dbReference type="NCBI Taxonomy" id="171282"/>
    <lineage>
        <taxon>Bacteria</taxon>
        <taxon>Bacillati</taxon>
        <taxon>Mycoplasmatota</taxon>
        <taxon>Mycoplasmoidales</taxon>
        <taxon>Metamycoplasmataceae</taxon>
        <taxon>Mycoplasmopsis</taxon>
    </lineage>
</organism>
<keyword evidence="1" id="KW-0812">Transmembrane</keyword>
<reference evidence="2 3" key="1">
    <citation type="submission" date="2019-01" db="EMBL/GenBank/DDBJ databases">
        <authorList>
            <consortium name="Pathogen Informatics"/>
        </authorList>
    </citation>
    <scope>NUCLEOTIDE SEQUENCE [LARGE SCALE GENOMIC DNA]</scope>
    <source>
        <strain evidence="2 3">NCTC10179</strain>
    </source>
</reference>
<feature type="transmembrane region" description="Helical" evidence="1">
    <location>
        <begin position="77"/>
        <end position="100"/>
    </location>
</feature>
<keyword evidence="1" id="KW-1133">Transmembrane helix</keyword>
<sequence>MINEYLFYITIGIYIAYAAFFAFIAYRNRDLKLVRTVFWLNKEKIKYLVKNDISVDYRYKKGYELIKTHIKENQKKIILPILLLGFLAMLIFGICIFGLVYDDNNTVFNWRIWTPFLISSISLLFMPAGMFYTMDFYFRIFEKKFSNIKVENKNLIPSDLKVLDTPIKSNVLIIGKWTGYSLNINSLERLFNQNSLDVIYFTAVECENFGSKNNKKIGDYKSLYLKIHELQDKYN</sequence>
<protein>
    <submittedName>
        <fullName evidence="2">Uncharacterized protein</fullName>
    </submittedName>
</protein>
<proteinExistence type="predicted"/>
<feature type="transmembrane region" description="Helical" evidence="1">
    <location>
        <begin position="112"/>
        <end position="134"/>
    </location>
</feature>
<keyword evidence="3" id="KW-1185">Reference proteome</keyword>
<keyword evidence="1" id="KW-0472">Membrane</keyword>
<dbReference type="EMBL" id="LR215039">
    <property type="protein sequence ID" value="VEU76301.1"/>
    <property type="molecule type" value="Genomic_DNA"/>
</dbReference>